<keyword evidence="5" id="KW-0067">ATP-binding</keyword>
<dbReference type="InterPro" id="IPR013611">
    <property type="entry name" value="Transp-assoc_OB_typ2"/>
</dbReference>
<comment type="catalytic activity">
    <reaction evidence="10">
        <text>tungstate(in) + ATP + H2O = tungstate(out) + ADP + phosphate + H(+)</text>
        <dbReference type="Rhea" id="RHEA:35027"/>
        <dbReference type="ChEBI" id="CHEBI:15377"/>
        <dbReference type="ChEBI" id="CHEBI:15378"/>
        <dbReference type="ChEBI" id="CHEBI:30616"/>
        <dbReference type="ChEBI" id="CHEBI:43474"/>
        <dbReference type="ChEBI" id="CHEBI:46502"/>
        <dbReference type="ChEBI" id="CHEBI:456216"/>
        <dbReference type="EC" id="7.3.2.6"/>
    </reaction>
</comment>
<dbReference type="InterPro" id="IPR003439">
    <property type="entry name" value="ABC_transporter-like_ATP-bd"/>
</dbReference>
<dbReference type="SUPFAM" id="SSF50331">
    <property type="entry name" value="MOP-like"/>
    <property type="match status" value="1"/>
</dbReference>
<evidence type="ECO:0000256" key="10">
    <source>
        <dbReference type="ARBA" id="ARBA00047936"/>
    </source>
</evidence>
<evidence type="ECO:0000256" key="9">
    <source>
        <dbReference type="ARBA" id="ARBA00041133"/>
    </source>
</evidence>
<dbReference type="InterPro" id="IPR027417">
    <property type="entry name" value="P-loop_NTPase"/>
</dbReference>
<dbReference type="Gene3D" id="2.40.50.100">
    <property type="match status" value="1"/>
</dbReference>
<feature type="domain" description="ABC transporter" evidence="12">
    <location>
        <begin position="3"/>
        <end position="233"/>
    </location>
</feature>
<evidence type="ECO:0000256" key="1">
    <source>
        <dbReference type="ARBA" id="ARBA00004202"/>
    </source>
</evidence>
<dbReference type="AlphaFoldDB" id="L9W7F3"/>
<proteinExistence type="inferred from homology"/>
<dbReference type="Pfam" id="PF00005">
    <property type="entry name" value="ABC_tran"/>
    <property type="match status" value="1"/>
</dbReference>
<sequence length="367" mass="39142">MMLELDSLTHRYGTESAVDDASFGVGEGELVALLGPSGCGKTTIVQAVAGHVRPTAGRVKLRGADVTDSPPESRGISVVFQQSTLYPHMTVAENVAYGLKARGVESNRRADVVSEYLELVDLREQRDAYPSELSGGQRRRVELARAVAPEPDVLLLDEPLSALDRSLRERLRDEIARIQRETGVTTLFVTHDQEEAMALADRLVVMDDGSVAGTGEPRPLYESPPTPFVASFLGRSNELSATVTRQAPLTLTVGGQEVVLSDSRADVSTGSAVSCHVRPENLTLGSVSTLSSDAPAVSVPGTVTRVADMGRRYDVTVRLESEEAVIVERTEMPPATGESVSVGLLEADLTIFGAGRSDRLGVDVSST</sequence>
<dbReference type="OrthoDB" id="18368at2157"/>
<evidence type="ECO:0000259" key="12">
    <source>
        <dbReference type="PROSITE" id="PS50893"/>
    </source>
</evidence>
<evidence type="ECO:0000313" key="13">
    <source>
        <dbReference type="EMBL" id="ELY45404.1"/>
    </source>
</evidence>
<protein>
    <recommendedName>
        <fullName evidence="9">Molybdate/tungstate import ATP-binding protein WtpC</fullName>
        <ecNumber evidence="8">7.3.2.6</ecNumber>
    </recommendedName>
</protein>
<evidence type="ECO:0000256" key="7">
    <source>
        <dbReference type="ARBA" id="ARBA00038781"/>
    </source>
</evidence>
<dbReference type="PANTHER" id="PTHR42781:SF4">
    <property type="entry name" value="SPERMIDINE_PUTRESCINE IMPORT ATP-BINDING PROTEIN POTA"/>
    <property type="match status" value="1"/>
</dbReference>
<evidence type="ECO:0000256" key="6">
    <source>
        <dbReference type="ARBA" id="ARBA00038307"/>
    </source>
</evidence>
<comment type="similarity">
    <text evidence="6">Belongs to the ABC transporter superfamily. Sulfate/tungstate importer (TC 3.A.1.6) family.</text>
</comment>
<dbReference type="GO" id="GO:1901238">
    <property type="term" value="F:ABC-type tungstate transporter activity"/>
    <property type="evidence" value="ECO:0007669"/>
    <property type="project" value="UniProtKB-EC"/>
</dbReference>
<dbReference type="PROSITE" id="PS50893">
    <property type="entry name" value="ABC_TRANSPORTER_2"/>
    <property type="match status" value="1"/>
</dbReference>
<dbReference type="SUPFAM" id="SSF52540">
    <property type="entry name" value="P-loop containing nucleoside triphosphate hydrolases"/>
    <property type="match status" value="1"/>
</dbReference>
<dbReference type="InterPro" id="IPR017871">
    <property type="entry name" value="ABC_transporter-like_CS"/>
</dbReference>
<name>L9W7F3_9EURY</name>
<evidence type="ECO:0000256" key="4">
    <source>
        <dbReference type="ARBA" id="ARBA00022741"/>
    </source>
</evidence>
<comment type="subcellular location">
    <subcellularLocation>
        <location evidence="1">Cell membrane</location>
        <topology evidence="1">Peripheral membrane protein</topology>
    </subcellularLocation>
</comment>
<dbReference type="STRING" id="1114856.GCA_000383975_03572"/>
<evidence type="ECO:0000256" key="2">
    <source>
        <dbReference type="ARBA" id="ARBA00022448"/>
    </source>
</evidence>
<dbReference type="GO" id="GO:0043190">
    <property type="term" value="C:ATP-binding cassette (ABC) transporter complex"/>
    <property type="evidence" value="ECO:0007669"/>
    <property type="project" value="InterPro"/>
</dbReference>
<dbReference type="InterPro" id="IPR003593">
    <property type="entry name" value="AAA+_ATPase"/>
</dbReference>
<keyword evidence="14" id="KW-1185">Reference proteome</keyword>
<reference evidence="13 14" key="1">
    <citation type="journal article" date="2014" name="PLoS Genet.">
        <title>Phylogenetically driven sequencing of extremely halophilic archaea reveals strategies for static and dynamic osmo-response.</title>
        <authorList>
            <person name="Becker E.A."/>
            <person name="Seitzer P.M."/>
            <person name="Tritt A."/>
            <person name="Larsen D."/>
            <person name="Krusor M."/>
            <person name="Yao A.I."/>
            <person name="Wu D."/>
            <person name="Madern D."/>
            <person name="Eisen J.A."/>
            <person name="Darling A.E."/>
            <person name="Facciotti M.T."/>
        </authorList>
    </citation>
    <scope>NUCLEOTIDE SEQUENCE [LARGE SCALE GENOMIC DNA]</scope>
    <source>
        <strain evidence="13 14">GA33</strain>
    </source>
</reference>
<keyword evidence="3" id="KW-0500">Molybdenum</keyword>
<dbReference type="InterPro" id="IPR050093">
    <property type="entry name" value="ABC_SmlMolc_Importer"/>
</dbReference>
<dbReference type="RefSeq" id="WP_006088366.1">
    <property type="nucleotide sequence ID" value="NZ_AOHW01000007.1"/>
</dbReference>
<dbReference type="FunFam" id="3.40.50.300:FF:000425">
    <property type="entry name" value="Probable ABC transporter, ATP-binding subunit"/>
    <property type="match status" value="1"/>
</dbReference>
<organism evidence="13 14">
    <name type="scientific">Natronorubrum tibetense GA33</name>
    <dbReference type="NCBI Taxonomy" id="1114856"/>
    <lineage>
        <taxon>Archaea</taxon>
        <taxon>Methanobacteriati</taxon>
        <taxon>Methanobacteriota</taxon>
        <taxon>Stenosarchaea group</taxon>
        <taxon>Halobacteria</taxon>
        <taxon>Halobacteriales</taxon>
        <taxon>Natrialbaceae</taxon>
        <taxon>Natronorubrum</taxon>
    </lineage>
</organism>
<dbReference type="Proteomes" id="UP000011599">
    <property type="component" value="Unassembled WGS sequence"/>
</dbReference>
<keyword evidence="4" id="KW-0547">Nucleotide-binding</keyword>
<dbReference type="PATRIC" id="fig|1114856.3.peg.669"/>
<dbReference type="GO" id="GO:0005524">
    <property type="term" value="F:ATP binding"/>
    <property type="evidence" value="ECO:0007669"/>
    <property type="project" value="UniProtKB-KW"/>
</dbReference>
<comment type="function">
    <text evidence="11">Part of the ABC transporter complex WtpABC involved in molybdate/tungstate import. Responsible for energy coupling to the transport system.</text>
</comment>
<dbReference type="SMART" id="SM00382">
    <property type="entry name" value="AAA"/>
    <property type="match status" value="1"/>
</dbReference>
<comment type="subunit">
    <text evidence="7">The complex is composed of two ATP-binding proteins (WtpC), two transmembrane proteins (WtpB) and a solute-binding protein (WtpA).</text>
</comment>
<evidence type="ECO:0000313" key="14">
    <source>
        <dbReference type="Proteomes" id="UP000011599"/>
    </source>
</evidence>
<evidence type="ECO:0000256" key="11">
    <source>
        <dbReference type="ARBA" id="ARBA00057369"/>
    </source>
</evidence>
<evidence type="ECO:0000256" key="3">
    <source>
        <dbReference type="ARBA" id="ARBA00022505"/>
    </source>
</evidence>
<accession>L9W7F3</accession>
<dbReference type="eggNOG" id="arCOG00177">
    <property type="taxonomic scope" value="Archaea"/>
</dbReference>
<dbReference type="PANTHER" id="PTHR42781">
    <property type="entry name" value="SPERMIDINE/PUTRESCINE IMPORT ATP-BINDING PROTEIN POTA"/>
    <property type="match status" value="1"/>
</dbReference>
<dbReference type="Pfam" id="PF08402">
    <property type="entry name" value="TOBE_2"/>
    <property type="match status" value="1"/>
</dbReference>
<evidence type="ECO:0000256" key="8">
    <source>
        <dbReference type="ARBA" id="ARBA00039025"/>
    </source>
</evidence>
<keyword evidence="2" id="KW-0813">Transport</keyword>
<dbReference type="GO" id="GO:0016887">
    <property type="term" value="F:ATP hydrolysis activity"/>
    <property type="evidence" value="ECO:0007669"/>
    <property type="project" value="InterPro"/>
</dbReference>
<dbReference type="InterPro" id="IPR008995">
    <property type="entry name" value="Mo/tungstate-bd_C_term_dom"/>
</dbReference>
<evidence type="ECO:0000256" key="5">
    <source>
        <dbReference type="ARBA" id="ARBA00022840"/>
    </source>
</evidence>
<gene>
    <name evidence="13" type="ORF">C496_03248</name>
</gene>
<dbReference type="EC" id="7.3.2.6" evidence="8"/>
<comment type="caution">
    <text evidence="13">The sequence shown here is derived from an EMBL/GenBank/DDBJ whole genome shotgun (WGS) entry which is preliminary data.</text>
</comment>
<dbReference type="PROSITE" id="PS00211">
    <property type="entry name" value="ABC_TRANSPORTER_1"/>
    <property type="match status" value="1"/>
</dbReference>
<dbReference type="Gene3D" id="3.40.50.300">
    <property type="entry name" value="P-loop containing nucleotide triphosphate hydrolases"/>
    <property type="match status" value="1"/>
</dbReference>
<dbReference type="EMBL" id="AOHW01000007">
    <property type="protein sequence ID" value="ELY45404.1"/>
    <property type="molecule type" value="Genomic_DNA"/>
</dbReference>